<name>A0A3M5BJJ8_PSESS</name>
<gene>
    <name evidence="1" type="ORF">ALP70_01055</name>
</gene>
<proteinExistence type="predicted"/>
<dbReference type="AlphaFoldDB" id="A0A3M5BJJ8"/>
<organism evidence="1 2">
    <name type="scientific">Pseudomonas savastanoi</name>
    <name type="common">Pseudomonas syringae pv. savastanoi</name>
    <dbReference type="NCBI Taxonomy" id="29438"/>
    <lineage>
        <taxon>Bacteria</taxon>
        <taxon>Pseudomonadati</taxon>
        <taxon>Pseudomonadota</taxon>
        <taxon>Gammaproteobacteria</taxon>
        <taxon>Pseudomonadales</taxon>
        <taxon>Pseudomonadaceae</taxon>
        <taxon>Pseudomonas</taxon>
    </lineage>
</organism>
<reference evidence="1 2" key="1">
    <citation type="submission" date="2018-08" db="EMBL/GenBank/DDBJ databases">
        <title>Recombination of ecologically and evolutionarily significant loci maintains genetic cohesion in the Pseudomonas syringae species complex.</title>
        <authorList>
            <person name="Dillon M."/>
            <person name="Thakur S."/>
            <person name="Almeida R.N.D."/>
            <person name="Weir B.S."/>
            <person name="Guttman D.S."/>
        </authorList>
    </citation>
    <scope>NUCLEOTIDE SEQUENCE [LARGE SCALE GENOMIC DNA]</scope>
    <source>
        <strain evidence="1 2">ICMP 13685</strain>
    </source>
</reference>
<comment type="caution">
    <text evidence="1">The sequence shown here is derived from an EMBL/GenBank/DDBJ whole genome shotgun (WGS) entry which is preliminary data.</text>
</comment>
<sequence length="139" mass="15923">MLGHTDAKLFYHYVTELVTGRILKEAKANRIQASLTNGIRDIAGLDELIDMLRKEHNVKRVQIKTYSDIFGSMHAMHSQGLIQTQPEFDDYLRSHSCEGQILDYLEQGKITLEPDFFEVKDPDGSTVFHFNLALKVKNL</sequence>
<evidence type="ECO:0000313" key="2">
    <source>
        <dbReference type="Proteomes" id="UP000269801"/>
    </source>
</evidence>
<dbReference type="EMBL" id="RBSL01000263">
    <property type="protein sequence ID" value="RMS25585.1"/>
    <property type="molecule type" value="Genomic_DNA"/>
</dbReference>
<accession>A0A3M5BJJ8</accession>
<dbReference type="Proteomes" id="UP000269801">
    <property type="component" value="Unassembled WGS sequence"/>
</dbReference>
<protein>
    <submittedName>
        <fullName evidence="1">Uncharacterized protein</fullName>
    </submittedName>
</protein>
<evidence type="ECO:0000313" key="1">
    <source>
        <dbReference type="EMBL" id="RMS25585.1"/>
    </source>
</evidence>